<dbReference type="Pfam" id="PF00439">
    <property type="entry name" value="Bromodomain"/>
    <property type="match status" value="2"/>
</dbReference>
<dbReference type="PROSITE" id="PS00633">
    <property type="entry name" value="BROMODOMAIN_1"/>
    <property type="match status" value="1"/>
</dbReference>
<feature type="region of interest" description="Disordered" evidence="9">
    <location>
        <begin position="537"/>
        <end position="758"/>
    </location>
</feature>
<evidence type="ECO:0000256" key="3">
    <source>
        <dbReference type="ARBA" id="ARBA00022853"/>
    </source>
</evidence>
<dbReference type="GO" id="GO:0016586">
    <property type="term" value="C:RSC-type complex"/>
    <property type="evidence" value="ECO:0007669"/>
    <property type="project" value="InterPro"/>
</dbReference>
<dbReference type="InterPro" id="IPR001025">
    <property type="entry name" value="BAH_dom"/>
</dbReference>
<dbReference type="InterPro" id="IPR001487">
    <property type="entry name" value="Bromodomain"/>
</dbReference>
<dbReference type="InterPro" id="IPR036427">
    <property type="entry name" value="Bromodomain-like_sf"/>
</dbReference>
<dbReference type="PANTHER" id="PTHR16062:SF19">
    <property type="entry name" value="PROTEIN POLYBROMO-1"/>
    <property type="match status" value="1"/>
</dbReference>
<dbReference type="InterPro" id="IPR037382">
    <property type="entry name" value="Rsc/polybromo"/>
</dbReference>
<dbReference type="GO" id="GO:0003682">
    <property type="term" value="F:chromatin binding"/>
    <property type="evidence" value="ECO:0007669"/>
    <property type="project" value="InterPro"/>
</dbReference>
<keyword evidence="3" id="KW-0156">Chromatin regulator</keyword>
<evidence type="ECO:0000256" key="2">
    <source>
        <dbReference type="ARBA" id="ARBA00022737"/>
    </source>
</evidence>
<feature type="region of interest" description="Disordered" evidence="9">
    <location>
        <begin position="444"/>
        <end position="485"/>
    </location>
</feature>
<keyword evidence="7" id="KW-0539">Nucleus</keyword>
<dbReference type="AlphaFoldDB" id="A0A9P7ZYG3"/>
<dbReference type="EMBL" id="JAIFTL010000237">
    <property type="protein sequence ID" value="KAG9321032.1"/>
    <property type="molecule type" value="Genomic_DNA"/>
</dbReference>
<dbReference type="GO" id="GO:0006338">
    <property type="term" value="P:chromatin remodeling"/>
    <property type="evidence" value="ECO:0007669"/>
    <property type="project" value="InterPro"/>
</dbReference>
<dbReference type="Pfam" id="PF01426">
    <property type="entry name" value="BAH"/>
    <property type="match status" value="1"/>
</dbReference>
<keyword evidence="2" id="KW-0677">Repeat</keyword>
<evidence type="ECO:0000313" key="12">
    <source>
        <dbReference type="EMBL" id="KAG9321032.1"/>
    </source>
</evidence>
<feature type="domain" description="BAH" evidence="11">
    <location>
        <begin position="284"/>
        <end position="403"/>
    </location>
</feature>
<comment type="caution">
    <text evidence="12">The sequence shown here is derived from an EMBL/GenBank/DDBJ whole genome shotgun (WGS) entry which is preliminary data.</text>
</comment>
<evidence type="ECO:0000256" key="5">
    <source>
        <dbReference type="ARBA" id="ARBA00023117"/>
    </source>
</evidence>
<evidence type="ECO:0000256" key="9">
    <source>
        <dbReference type="SAM" id="MobiDB-lite"/>
    </source>
</evidence>
<evidence type="ECO:0000256" key="7">
    <source>
        <dbReference type="ARBA" id="ARBA00023242"/>
    </source>
</evidence>
<reference evidence="12" key="1">
    <citation type="submission" date="2021-07" db="EMBL/GenBank/DDBJ databases">
        <title>Draft genome of Mortierella alpina, strain LL118, isolated from an aspen leaf litter sample.</title>
        <authorList>
            <person name="Yang S."/>
            <person name="Vinatzer B.A."/>
        </authorList>
    </citation>
    <scope>NUCLEOTIDE SEQUENCE</scope>
    <source>
        <strain evidence="12">LL118</strain>
    </source>
</reference>
<keyword evidence="5 8" id="KW-0103">Bromodomain</keyword>
<dbReference type="PANTHER" id="PTHR16062">
    <property type="entry name" value="SWI/SNF-RELATED"/>
    <property type="match status" value="1"/>
</dbReference>
<proteinExistence type="predicted"/>
<evidence type="ECO:0000256" key="6">
    <source>
        <dbReference type="ARBA" id="ARBA00023163"/>
    </source>
</evidence>
<comment type="subcellular location">
    <subcellularLocation>
        <location evidence="1">Nucleus</location>
    </subcellularLocation>
</comment>
<dbReference type="SMART" id="SM00297">
    <property type="entry name" value="BROMO"/>
    <property type="match status" value="2"/>
</dbReference>
<dbReference type="PROSITE" id="PS50014">
    <property type="entry name" value="BROMODOMAIN_2"/>
    <property type="match status" value="2"/>
</dbReference>
<dbReference type="SUPFAM" id="SSF47370">
    <property type="entry name" value="Bromodomain"/>
    <property type="match status" value="2"/>
</dbReference>
<sequence length="795" mass="89196">MPPRKHGESNSSITDGLALANKTEAMSQILDRLENLTDKSGRLISELFMELPDREEYPDYYVTITNPIAFDIIRDRLQSGAYNNDNISSFANDLRTLTANAKEYNRKGSPIHRDATTLENQIEAAMQVLLDDNSLQEEQEQASTIYLHAIGMHPFGDLCNRVLKTIKGHRDESGRLMSELFLELPSHEEYPDYYEEIARPIALDGIKKKINNGAYKNLESFEEDFDLMFDNARQYNAEGSDVYLDAEELQQVFWKEIGKDGRNVKNKNARTHAKELTQIVLNGITYSAGDFVHLRNERDPSKPLIALIYGLWEDENGQTGLDATWFLRPEQIVHSYTSRFYPSEVVKASGPHEHLVDEIQERCFVLYTRDFVRGRPVDWRQGQSIYVCEQRYSESSKTVTKIKNWASILPPGRKPSDIKFNLFPEPLVLKKLPSASMVEKAGKHDYGEGASRSSTPQDMRGTGGAMAGAGHQRSSIHSHPGSPPMSKIPNQHTPQQIPSHWVRCNYSSLSTGLQCPAVFPTQGDLQRHVATEHAITQQVAAPPAMKRGRPRKNPLPATASTAAPAQSMASQNNAALQQQQQQQQPGMMMGQPGAYPQQPYNAYSPAGPYGAVPPRPNMPFTQQPMQSMQQMQQQQRGMPFPQQPGQPRPPTSQSFPQQGVPPHGQQFGQPQYPQQQQQQQQQQPQQQQALPPHSQYPQQQVQQFGQPQFPQQGFSPEGYPQQQAQQQQQAAQYSEAFSHPSSADHGRMSPALLKTDGGPGTMLSPKVVDLFAHNDKGHVLWFATPPLDVVPQQPL</sequence>
<dbReference type="SMART" id="SM00439">
    <property type="entry name" value="BAH"/>
    <property type="match status" value="1"/>
</dbReference>
<protein>
    <submittedName>
        <fullName evidence="12">Uncharacterized protein</fullName>
    </submittedName>
</protein>
<feature type="compositionally biased region" description="Low complexity" evidence="9">
    <location>
        <begin position="618"/>
        <end position="640"/>
    </location>
</feature>
<dbReference type="PROSITE" id="PS51038">
    <property type="entry name" value="BAH"/>
    <property type="match status" value="1"/>
</dbReference>
<organism evidence="12 13">
    <name type="scientific">Mortierella alpina</name>
    <name type="common">Oleaginous fungus</name>
    <name type="synonym">Mortierella renispora</name>
    <dbReference type="NCBI Taxonomy" id="64518"/>
    <lineage>
        <taxon>Eukaryota</taxon>
        <taxon>Fungi</taxon>
        <taxon>Fungi incertae sedis</taxon>
        <taxon>Mucoromycota</taxon>
        <taxon>Mortierellomycotina</taxon>
        <taxon>Mortierellomycetes</taxon>
        <taxon>Mortierellales</taxon>
        <taxon>Mortierellaceae</taxon>
        <taxon>Mortierella</taxon>
    </lineage>
</organism>
<evidence type="ECO:0000256" key="4">
    <source>
        <dbReference type="ARBA" id="ARBA00023015"/>
    </source>
</evidence>
<feature type="compositionally biased region" description="Low complexity" evidence="9">
    <location>
        <begin position="556"/>
        <end position="603"/>
    </location>
</feature>
<dbReference type="Proteomes" id="UP000717515">
    <property type="component" value="Unassembled WGS sequence"/>
</dbReference>
<keyword evidence="6" id="KW-0804">Transcription</keyword>
<dbReference type="Gene3D" id="2.30.30.490">
    <property type="match status" value="1"/>
</dbReference>
<dbReference type="GO" id="GO:0006368">
    <property type="term" value="P:transcription elongation by RNA polymerase II"/>
    <property type="evidence" value="ECO:0007669"/>
    <property type="project" value="TreeGrafter"/>
</dbReference>
<feature type="compositionally biased region" description="Pro residues" evidence="9">
    <location>
        <begin position="641"/>
        <end position="650"/>
    </location>
</feature>
<gene>
    <name evidence="12" type="ORF">KVV02_004993</name>
</gene>
<accession>A0A9P7ZYG3</accession>
<dbReference type="InterPro" id="IPR018359">
    <property type="entry name" value="Bromodomain_CS"/>
</dbReference>
<feature type="domain" description="Bromo" evidence="10">
    <location>
        <begin position="173"/>
        <end position="243"/>
    </location>
</feature>
<keyword evidence="4" id="KW-0805">Transcription regulation</keyword>
<feature type="domain" description="Bromo" evidence="10">
    <location>
        <begin position="40"/>
        <end position="112"/>
    </location>
</feature>
<evidence type="ECO:0000259" key="11">
    <source>
        <dbReference type="PROSITE" id="PS51038"/>
    </source>
</evidence>
<evidence type="ECO:0000256" key="1">
    <source>
        <dbReference type="ARBA" id="ARBA00004123"/>
    </source>
</evidence>
<evidence type="ECO:0000313" key="13">
    <source>
        <dbReference type="Proteomes" id="UP000717515"/>
    </source>
</evidence>
<evidence type="ECO:0000256" key="8">
    <source>
        <dbReference type="PROSITE-ProRule" id="PRU00035"/>
    </source>
</evidence>
<feature type="compositionally biased region" description="Low complexity" evidence="9">
    <location>
        <begin position="651"/>
        <end position="732"/>
    </location>
</feature>
<dbReference type="Gene3D" id="1.20.920.10">
    <property type="entry name" value="Bromodomain-like"/>
    <property type="match status" value="2"/>
</dbReference>
<dbReference type="PRINTS" id="PR00503">
    <property type="entry name" value="BROMODOMAIN"/>
</dbReference>
<name>A0A9P7ZYG3_MORAP</name>
<dbReference type="InterPro" id="IPR043151">
    <property type="entry name" value="BAH_sf"/>
</dbReference>
<evidence type="ECO:0000259" key="10">
    <source>
        <dbReference type="PROSITE" id="PS50014"/>
    </source>
</evidence>